<keyword evidence="2" id="KW-1185">Reference proteome</keyword>
<dbReference type="EMBL" id="FMHY01000002">
    <property type="protein sequence ID" value="SCL64914.1"/>
    <property type="molecule type" value="Genomic_DNA"/>
</dbReference>
<dbReference type="Proteomes" id="UP000199696">
    <property type="component" value="Unassembled WGS sequence"/>
</dbReference>
<reference evidence="2" key="1">
    <citation type="submission" date="2016-06" db="EMBL/GenBank/DDBJ databases">
        <authorList>
            <person name="Varghese N."/>
            <person name="Submissions Spin"/>
        </authorList>
    </citation>
    <scope>NUCLEOTIDE SEQUENCE [LARGE SCALE GENOMIC DNA]</scope>
    <source>
        <strain evidence="2">DSM 44814</strain>
    </source>
</reference>
<organism evidence="1 2">
    <name type="scientific">Micromonospora eburnea</name>
    <dbReference type="NCBI Taxonomy" id="227316"/>
    <lineage>
        <taxon>Bacteria</taxon>
        <taxon>Bacillati</taxon>
        <taxon>Actinomycetota</taxon>
        <taxon>Actinomycetes</taxon>
        <taxon>Micromonosporales</taxon>
        <taxon>Micromonosporaceae</taxon>
        <taxon>Micromonospora</taxon>
    </lineage>
</organism>
<accession>A0A1C6VFT5</accession>
<sequence>MASEQAYEHLRGHLIDLYDAGIEVVRPGDLGDVIAETGLGYGWVRKALGRLSDGPDAMLRKTDRGTYKIRIPEPA</sequence>
<gene>
    <name evidence="1" type="ORF">GA0070604_5318</name>
</gene>
<dbReference type="STRING" id="227316.GA0070604_5318"/>
<proteinExistence type="predicted"/>
<dbReference type="RefSeq" id="WP_091124302.1">
    <property type="nucleotide sequence ID" value="NZ_FMHY01000002.1"/>
</dbReference>
<protein>
    <submittedName>
        <fullName evidence="1">Uncharacterized protein</fullName>
    </submittedName>
</protein>
<name>A0A1C6VFT5_9ACTN</name>
<evidence type="ECO:0000313" key="1">
    <source>
        <dbReference type="EMBL" id="SCL64914.1"/>
    </source>
</evidence>
<dbReference type="AlphaFoldDB" id="A0A1C6VFT5"/>
<evidence type="ECO:0000313" key="2">
    <source>
        <dbReference type="Proteomes" id="UP000199696"/>
    </source>
</evidence>